<feature type="transmembrane region" description="Helical" evidence="6">
    <location>
        <begin position="284"/>
        <end position="314"/>
    </location>
</feature>
<evidence type="ECO:0000256" key="2">
    <source>
        <dbReference type="ARBA" id="ARBA00022448"/>
    </source>
</evidence>
<dbReference type="PRINTS" id="PR00447">
    <property type="entry name" value="NATRESASSCMP"/>
</dbReference>
<feature type="transmembrane region" description="Helical" evidence="6">
    <location>
        <begin position="350"/>
        <end position="372"/>
    </location>
</feature>
<feature type="transmembrane region" description="Helical" evidence="6">
    <location>
        <begin position="384"/>
        <end position="410"/>
    </location>
</feature>
<dbReference type="EMBL" id="LLZU01000038">
    <property type="protein sequence ID" value="KRV46971.1"/>
    <property type="molecule type" value="Genomic_DNA"/>
</dbReference>
<feature type="transmembrane region" description="Helical" evidence="6">
    <location>
        <begin position="156"/>
        <end position="174"/>
    </location>
</feature>
<evidence type="ECO:0000256" key="1">
    <source>
        <dbReference type="ARBA" id="ARBA00004141"/>
    </source>
</evidence>
<gene>
    <name evidence="7" type="ORF">AQ490_09420</name>
</gene>
<dbReference type="OrthoDB" id="9787548at2"/>
<evidence type="ECO:0000256" key="4">
    <source>
        <dbReference type="ARBA" id="ARBA00022989"/>
    </source>
</evidence>
<comment type="subcellular location">
    <subcellularLocation>
        <location evidence="1">Membrane</location>
        <topology evidence="1">Multi-pass membrane protein</topology>
    </subcellularLocation>
</comment>
<evidence type="ECO:0000256" key="5">
    <source>
        <dbReference type="ARBA" id="ARBA00023136"/>
    </source>
</evidence>
<keyword evidence="8" id="KW-1185">Reference proteome</keyword>
<dbReference type="Pfam" id="PF01566">
    <property type="entry name" value="Nramp"/>
    <property type="match status" value="1"/>
</dbReference>
<dbReference type="NCBIfam" id="NF037982">
    <property type="entry name" value="Nramp_1"/>
    <property type="match status" value="1"/>
</dbReference>
<evidence type="ECO:0000313" key="8">
    <source>
        <dbReference type="Proteomes" id="UP000050867"/>
    </source>
</evidence>
<keyword evidence="2" id="KW-0813">Transport</keyword>
<evidence type="ECO:0000313" key="7">
    <source>
        <dbReference type="EMBL" id="KRV46971.1"/>
    </source>
</evidence>
<evidence type="ECO:0000256" key="3">
    <source>
        <dbReference type="ARBA" id="ARBA00022692"/>
    </source>
</evidence>
<dbReference type="STRING" id="76728.AQ490_09420"/>
<protein>
    <submittedName>
        <fullName evidence="7">Manganese transporter</fullName>
    </submittedName>
</protein>
<dbReference type="PANTHER" id="PTHR11706:SF33">
    <property type="entry name" value="NATURAL RESISTANCE-ASSOCIATED MACROPHAGE PROTEIN 2"/>
    <property type="match status" value="1"/>
</dbReference>
<feature type="transmembrane region" description="Helical" evidence="6">
    <location>
        <begin position="127"/>
        <end position="144"/>
    </location>
</feature>
<dbReference type="PANTHER" id="PTHR11706">
    <property type="entry name" value="SOLUTE CARRIER PROTEIN FAMILY 11 MEMBER"/>
    <property type="match status" value="1"/>
</dbReference>
<evidence type="ECO:0000256" key="6">
    <source>
        <dbReference type="SAM" id="Phobius"/>
    </source>
</evidence>
<dbReference type="AlphaFoldDB" id="A0A0T6LLI2"/>
<accession>A0A0T6LLI2</accession>
<dbReference type="GO" id="GO:0005886">
    <property type="term" value="C:plasma membrane"/>
    <property type="evidence" value="ECO:0007669"/>
    <property type="project" value="TreeGrafter"/>
</dbReference>
<dbReference type="GO" id="GO:0015086">
    <property type="term" value="F:cadmium ion transmembrane transporter activity"/>
    <property type="evidence" value="ECO:0007669"/>
    <property type="project" value="TreeGrafter"/>
</dbReference>
<dbReference type="InterPro" id="IPR001046">
    <property type="entry name" value="NRAMP_fam"/>
</dbReference>
<name>A0A0T6LLI2_WENVI</name>
<keyword evidence="5 6" id="KW-0472">Membrane</keyword>
<feature type="transmembrane region" description="Helical" evidence="6">
    <location>
        <begin position="194"/>
        <end position="218"/>
    </location>
</feature>
<organism evidence="7 8">
    <name type="scientific">Wenjunlia vitaminophila</name>
    <name type="common">Streptomyces vitaminophilus</name>
    <dbReference type="NCBI Taxonomy" id="76728"/>
    <lineage>
        <taxon>Bacteria</taxon>
        <taxon>Bacillati</taxon>
        <taxon>Actinomycetota</taxon>
        <taxon>Actinomycetes</taxon>
        <taxon>Kitasatosporales</taxon>
        <taxon>Streptomycetaceae</taxon>
        <taxon>Wenjunlia</taxon>
    </lineage>
</organism>
<keyword evidence="4 6" id="KW-1133">Transmembrane helix</keyword>
<dbReference type="RefSeq" id="WP_018381906.1">
    <property type="nucleotide sequence ID" value="NZ_LLZU01000038.1"/>
</dbReference>
<keyword evidence="3 6" id="KW-0812">Transmembrane</keyword>
<dbReference type="GO" id="GO:0034755">
    <property type="term" value="P:iron ion transmembrane transport"/>
    <property type="evidence" value="ECO:0007669"/>
    <property type="project" value="TreeGrafter"/>
</dbReference>
<reference evidence="7 8" key="1">
    <citation type="submission" date="2015-10" db="EMBL/GenBank/DDBJ databases">
        <title>Draft genome sequence of pyrrolomycin-producing Streptomyces vitaminophilus.</title>
        <authorList>
            <person name="Graham D.E."/>
            <person name="Mahan K.M."/>
            <person name="Klingeman D.M."/>
            <person name="Hettich R.L."/>
            <person name="Parry R.J."/>
        </authorList>
    </citation>
    <scope>NUCLEOTIDE SEQUENCE [LARGE SCALE GENOMIC DNA]</scope>
    <source>
        <strain evidence="7 8">ATCC 31673</strain>
    </source>
</reference>
<dbReference type="eggNOG" id="COG1914">
    <property type="taxonomic scope" value="Bacteria"/>
</dbReference>
<comment type="caution">
    <text evidence="7">The sequence shown here is derived from an EMBL/GenBank/DDBJ whole genome shotgun (WGS) entry which is preliminary data.</text>
</comment>
<feature type="transmembrane region" description="Helical" evidence="6">
    <location>
        <begin position="239"/>
        <end position="264"/>
    </location>
</feature>
<dbReference type="Proteomes" id="UP000050867">
    <property type="component" value="Unassembled WGS sequence"/>
</dbReference>
<sequence>MTQVEPVPRSRSVPGSRLLPLGPAFVASVAYVDPGNIATNTSAGAHHGYLLLWVVVAANLVAVLVQYLAAKLGLVTGESLPQLLGRRLPGPARLAYWAQAEAVVMATDVAEVIGGAVALHLLFDLPLVWGGLVTGLVSTALLLVRDRRGQRAFEHLVLSFLAVVTVGFAAGLVLEPPPAAAVSGLAPAFDGTDSVLLGAGILGATVMPHAVHLHSALARDRHGPLREHPRRHLLLRTTRWDVGLSMLMAGGVNAAMLLVAAGNLGGLPDTDTLAGAHAAVTSSLGAAVGALFAVAVLGSGLVSTSVGCHAGAVVMEGLLRRPVPLLPRRLLTLVPAVLLLASGADPTWCLVVSQVLLSFGIPFALVPLAVLTSRRSVMGADVNGAATAVAAFAATGTVVTLNGVLLWLIATGRG</sequence>
<dbReference type="GO" id="GO:0005384">
    <property type="term" value="F:manganese ion transmembrane transporter activity"/>
    <property type="evidence" value="ECO:0007669"/>
    <property type="project" value="TreeGrafter"/>
</dbReference>
<proteinExistence type="predicted"/>
<feature type="transmembrane region" description="Helical" evidence="6">
    <location>
        <begin position="50"/>
        <end position="74"/>
    </location>
</feature>